<keyword evidence="2" id="KW-0677">Repeat</keyword>
<keyword evidence="5" id="KW-1185">Reference proteome</keyword>
<dbReference type="InterPro" id="IPR016024">
    <property type="entry name" value="ARM-type_fold"/>
</dbReference>
<dbReference type="EMBL" id="JADGJD010000810">
    <property type="protein sequence ID" value="KAJ3048331.1"/>
    <property type="molecule type" value="Genomic_DNA"/>
</dbReference>
<evidence type="ECO:0000313" key="5">
    <source>
        <dbReference type="Proteomes" id="UP001212841"/>
    </source>
</evidence>
<dbReference type="PANTHER" id="PTHR19316">
    <property type="entry name" value="PROTEIN FOLDING REGULATOR"/>
    <property type="match status" value="1"/>
</dbReference>
<dbReference type="Pfam" id="PF08609">
    <property type="entry name" value="Fes1"/>
    <property type="match status" value="1"/>
</dbReference>
<dbReference type="InterPro" id="IPR013918">
    <property type="entry name" value="Nucleotide_exch_fac_Fes1"/>
</dbReference>
<reference evidence="4" key="1">
    <citation type="submission" date="2020-05" db="EMBL/GenBank/DDBJ databases">
        <title>Phylogenomic resolution of chytrid fungi.</title>
        <authorList>
            <person name="Stajich J.E."/>
            <person name="Amses K."/>
            <person name="Simmons R."/>
            <person name="Seto K."/>
            <person name="Myers J."/>
            <person name="Bonds A."/>
            <person name="Quandt C.A."/>
            <person name="Barry K."/>
            <person name="Liu P."/>
            <person name="Grigoriev I."/>
            <person name="Longcore J.E."/>
            <person name="James T.Y."/>
        </authorList>
    </citation>
    <scope>NUCLEOTIDE SEQUENCE</scope>
    <source>
        <strain evidence="4">JEL0318</strain>
    </source>
</reference>
<evidence type="ECO:0000259" key="3">
    <source>
        <dbReference type="Pfam" id="PF08609"/>
    </source>
</evidence>
<sequence>MSLTTDTPLPTSTECIELIQNDSKPLEDRITAFDELEELVESLDNANDLRPLSLWHPILQILQSSPDEQLRMYAAWVVGTAVQNNEKAQKDFLDLNALPVVLHSLKNDTSPLVKQKLIYTLSSALSYPQIYTQFTSLNGFTTITQTLKDGDSTVLRRAIHLLTSLIERNEEGALDACGREGVVEIVLEVLENL</sequence>
<dbReference type="Gene3D" id="1.25.10.10">
    <property type="entry name" value="Leucine-rich Repeat Variant"/>
    <property type="match status" value="1"/>
</dbReference>
<dbReference type="GO" id="GO:0005783">
    <property type="term" value="C:endoplasmic reticulum"/>
    <property type="evidence" value="ECO:0007669"/>
    <property type="project" value="TreeGrafter"/>
</dbReference>
<feature type="non-terminal residue" evidence="4">
    <location>
        <position position="1"/>
    </location>
</feature>
<dbReference type="InterPro" id="IPR050693">
    <property type="entry name" value="Hsp70_NEF-Inhibitors"/>
</dbReference>
<evidence type="ECO:0000256" key="2">
    <source>
        <dbReference type="ARBA" id="ARBA00022737"/>
    </source>
</evidence>
<proteinExistence type="inferred from homology"/>
<protein>
    <submittedName>
        <fullName evidence="4">Hsp70 nucleotide exchange factor fes1</fullName>
    </submittedName>
</protein>
<dbReference type="PANTHER" id="PTHR19316:SF18">
    <property type="entry name" value="HSP70-BINDING PROTEIN 1"/>
    <property type="match status" value="1"/>
</dbReference>
<evidence type="ECO:0000256" key="1">
    <source>
        <dbReference type="ARBA" id="ARBA00011045"/>
    </source>
</evidence>
<gene>
    <name evidence="4" type="primary">FES1_2</name>
    <name evidence="4" type="ORF">HK097_010675</name>
</gene>
<feature type="domain" description="Nucleotide exchange factor Fes1" evidence="3">
    <location>
        <begin position="14"/>
        <end position="49"/>
    </location>
</feature>
<comment type="similarity">
    <text evidence="1">Belongs to the FES1 family.</text>
</comment>
<dbReference type="GO" id="GO:0000774">
    <property type="term" value="F:adenyl-nucleotide exchange factor activity"/>
    <property type="evidence" value="ECO:0007669"/>
    <property type="project" value="TreeGrafter"/>
</dbReference>
<dbReference type="InterPro" id="IPR011989">
    <property type="entry name" value="ARM-like"/>
</dbReference>
<dbReference type="SUPFAM" id="SSF48371">
    <property type="entry name" value="ARM repeat"/>
    <property type="match status" value="1"/>
</dbReference>
<dbReference type="AlphaFoldDB" id="A0AAD5X0C6"/>
<dbReference type="Proteomes" id="UP001212841">
    <property type="component" value="Unassembled WGS sequence"/>
</dbReference>
<comment type="caution">
    <text evidence="4">The sequence shown here is derived from an EMBL/GenBank/DDBJ whole genome shotgun (WGS) entry which is preliminary data.</text>
</comment>
<name>A0AAD5X0C6_9FUNG</name>
<organism evidence="4 5">
    <name type="scientific">Rhizophlyctis rosea</name>
    <dbReference type="NCBI Taxonomy" id="64517"/>
    <lineage>
        <taxon>Eukaryota</taxon>
        <taxon>Fungi</taxon>
        <taxon>Fungi incertae sedis</taxon>
        <taxon>Chytridiomycota</taxon>
        <taxon>Chytridiomycota incertae sedis</taxon>
        <taxon>Chytridiomycetes</taxon>
        <taxon>Rhizophlyctidales</taxon>
        <taxon>Rhizophlyctidaceae</taxon>
        <taxon>Rhizophlyctis</taxon>
    </lineage>
</organism>
<evidence type="ECO:0000313" key="4">
    <source>
        <dbReference type="EMBL" id="KAJ3048331.1"/>
    </source>
</evidence>
<accession>A0AAD5X0C6</accession>